<dbReference type="EMBL" id="BAABME010001334">
    <property type="protein sequence ID" value="GAA0149002.1"/>
    <property type="molecule type" value="Genomic_DNA"/>
</dbReference>
<evidence type="ECO:0000259" key="1">
    <source>
        <dbReference type="PROSITE" id="PS50181"/>
    </source>
</evidence>
<evidence type="ECO:0000313" key="2">
    <source>
        <dbReference type="EMBL" id="GAA0149002.1"/>
    </source>
</evidence>
<dbReference type="Gene3D" id="1.20.1280.50">
    <property type="match status" value="1"/>
</dbReference>
<evidence type="ECO:0000313" key="3">
    <source>
        <dbReference type="Proteomes" id="UP001454036"/>
    </source>
</evidence>
<dbReference type="InterPro" id="IPR001810">
    <property type="entry name" value="F-box_dom"/>
</dbReference>
<dbReference type="Proteomes" id="UP001454036">
    <property type="component" value="Unassembled WGS sequence"/>
</dbReference>
<dbReference type="AlphaFoldDB" id="A0AAV3PBB3"/>
<dbReference type="PANTHER" id="PTHR47722:SF1">
    <property type="entry name" value="F-BOX DOMAIN CONTAINING PROTEIN, EXPRESSED"/>
    <property type="match status" value="1"/>
</dbReference>
<comment type="caution">
    <text evidence="2">The sequence shown here is derived from an EMBL/GenBank/DDBJ whole genome shotgun (WGS) entry which is preliminary data.</text>
</comment>
<name>A0AAV3PBB3_LITER</name>
<feature type="domain" description="F-box" evidence="1">
    <location>
        <begin position="1"/>
        <end position="42"/>
    </location>
</feature>
<dbReference type="SUPFAM" id="SSF81383">
    <property type="entry name" value="F-box domain"/>
    <property type="match status" value="1"/>
</dbReference>
<proteinExistence type="predicted"/>
<dbReference type="PANTHER" id="PTHR47722">
    <property type="entry name" value="EXPRESSED PROTEIN"/>
    <property type="match status" value="1"/>
</dbReference>
<dbReference type="InterPro" id="IPR036047">
    <property type="entry name" value="F-box-like_dom_sf"/>
</dbReference>
<dbReference type="Pfam" id="PF12937">
    <property type="entry name" value="F-box-like"/>
    <property type="match status" value="1"/>
</dbReference>
<dbReference type="InterPro" id="IPR044207">
    <property type="entry name" value="At5g39250-like"/>
</dbReference>
<organism evidence="2 3">
    <name type="scientific">Lithospermum erythrorhizon</name>
    <name type="common">Purple gromwell</name>
    <name type="synonym">Lithospermum officinale var. erythrorhizon</name>
    <dbReference type="NCBI Taxonomy" id="34254"/>
    <lineage>
        <taxon>Eukaryota</taxon>
        <taxon>Viridiplantae</taxon>
        <taxon>Streptophyta</taxon>
        <taxon>Embryophyta</taxon>
        <taxon>Tracheophyta</taxon>
        <taxon>Spermatophyta</taxon>
        <taxon>Magnoliopsida</taxon>
        <taxon>eudicotyledons</taxon>
        <taxon>Gunneridae</taxon>
        <taxon>Pentapetalae</taxon>
        <taxon>asterids</taxon>
        <taxon>lamiids</taxon>
        <taxon>Boraginales</taxon>
        <taxon>Boraginaceae</taxon>
        <taxon>Boraginoideae</taxon>
        <taxon>Lithospermeae</taxon>
        <taxon>Lithospermum</taxon>
    </lineage>
</organism>
<sequence>MSSEEVLKAVFPFLEGTDLVNCMSVCKQWHNVAFDDYFWKCLCAKRWPSVCKRLSPPTVSYYNLFRAFYKRHQGKTLLPPRLSFNDLEFYIDIWAEETLIFSEVVPGSVLHKGSWTPPPGTCDVLRLHLEGPEYKMTFPVEPRFTIPFLQTVSVSMLVGRKDSNRVACMIKNSVFDYIDRTAHRALAFDYLDFSPMYPFVSGIRAWISLLFTDQGKEEDMDVFGIEMDFCDAASSEVEVLWLVDMLDWK</sequence>
<reference evidence="2 3" key="1">
    <citation type="submission" date="2024-01" db="EMBL/GenBank/DDBJ databases">
        <title>The complete chloroplast genome sequence of Lithospermum erythrorhizon: insights into the phylogenetic relationship among Boraginaceae species and the maternal lineages of purple gromwells.</title>
        <authorList>
            <person name="Okada T."/>
            <person name="Watanabe K."/>
        </authorList>
    </citation>
    <scope>NUCLEOTIDE SEQUENCE [LARGE SCALE GENOMIC DNA]</scope>
</reference>
<dbReference type="PROSITE" id="PS50181">
    <property type="entry name" value="FBOX"/>
    <property type="match status" value="1"/>
</dbReference>
<protein>
    <recommendedName>
        <fullName evidence="1">F-box domain-containing protein</fullName>
    </recommendedName>
</protein>
<keyword evidence="3" id="KW-1185">Reference proteome</keyword>
<accession>A0AAV3PBB3</accession>
<gene>
    <name evidence="2" type="ORF">LIER_08287</name>
</gene>